<evidence type="ECO:0000313" key="5">
    <source>
        <dbReference type="Proteomes" id="UP000218263"/>
    </source>
</evidence>
<comment type="cofactor">
    <cofactor evidence="1">
        <name>Ca(2+)</name>
        <dbReference type="ChEBI" id="CHEBI:29108"/>
    </cofactor>
</comment>
<comment type="subunit">
    <text evidence="2">Monomer.</text>
</comment>
<evidence type="ECO:0000256" key="3">
    <source>
        <dbReference type="ARBA" id="ARBA00022837"/>
    </source>
</evidence>
<protein>
    <submittedName>
        <fullName evidence="4">Aldose 1-epimerase</fullName>
    </submittedName>
</protein>
<keyword evidence="5" id="KW-1185">Reference proteome</keyword>
<dbReference type="Proteomes" id="UP000218263">
    <property type="component" value="Chromosome"/>
</dbReference>
<dbReference type="InterPro" id="IPR011013">
    <property type="entry name" value="Gal_mutarotase_sf_dom"/>
</dbReference>
<evidence type="ECO:0000256" key="2">
    <source>
        <dbReference type="ARBA" id="ARBA00011245"/>
    </source>
</evidence>
<reference evidence="4 5" key="1">
    <citation type="submission" date="2015-12" db="EMBL/GenBank/DDBJ databases">
        <title>Genome sequence of Mucilaginibacter gotjawali.</title>
        <authorList>
            <person name="Lee J.S."/>
            <person name="Lee K.C."/>
            <person name="Kim K.K."/>
            <person name="Lee B.W."/>
        </authorList>
    </citation>
    <scope>NUCLEOTIDE SEQUENCE [LARGE SCALE GENOMIC DNA]</scope>
    <source>
        <strain evidence="4 5">SA3-7</strain>
    </source>
</reference>
<sequence>MAILENEFLKVTINAIGAELTSIINKETQNEHLWQADPAVWGRHAPNLFPVVGGLINNELLVDGAVFKMERHGFARNMEFILLESDEEHAVFSLPSSEKTIHLYPYKFDFQVLYTLIENALRITYKLISHDKKDIFFSVGGHPAFKVPFNPGENYEDYYLEFETEQKLTAHRLSPEGFFTGETSPIPSPGNRVYLTRDLFEQDALVFKDLTSREISIKSDKHSESVSVEFPHFNYLGIWAKKPGDFVCIEPWLGCADTVGKHADISRKEDIQRLKPGHVFEAAYFISI</sequence>
<dbReference type="KEGG" id="mgot:MgSA37_00935"/>
<gene>
    <name evidence="4" type="ORF">MgSA37_00935</name>
</gene>
<dbReference type="GO" id="GO:0030246">
    <property type="term" value="F:carbohydrate binding"/>
    <property type="evidence" value="ECO:0007669"/>
    <property type="project" value="InterPro"/>
</dbReference>
<dbReference type="AlphaFoldDB" id="A0A125T2B7"/>
<dbReference type="RefSeq" id="WP_096350059.1">
    <property type="nucleotide sequence ID" value="NZ_AP017313.1"/>
</dbReference>
<dbReference type="CDD" id="cd09024">
    <property type="entry name" value="Aldose_epim_lacX"/>
    <property type="match status" value="1"/>
</dbReference>
<dbReference type="Pfam" id="PF01263">
    <property type="entry name" value="Aldose_epim"/>
    <property type="match status" value="1"/>
</dbReference>
<dbReference type="Gene3D" id="2.70.98.10">
    <property type="match status" value="1"/>
</dbReference>
<organism evidence="4 5">
    <name type="scientific">Mucilaginibacter gotjawali</name>
    <dbReference type="NCBI Taxonomy" id="1550579"/>
    <lineage>
        <taxon>Bacteria</taxon>
        <taxon>Pseudomonadati</taxon>
        <taxon>Bacteroidota</taxon>
        <taxon>Sphingobacteriia</taxon>
        <taxon>Sphingobacteriales</taxon>
        <taxon>Sphingobacteriaceae</taxon>
        <taxon>Mucilaginibacter</taxon>
    </lineage>
</organism>
<proteinExistence type="predicted"/>
<evidence type="ECO:0000313" key="4">
    <source>
        <dbReference type="EMBL" id="BAU52772.1"/>
    </source>
</evidence>
<evidence type="ECO:0000256" key="1">
    <source>
        <dbReference type="ARBA" id="ARBA00001913"/>
    </source>
</evidence>
<dbReference type="InterPro" id="IPR008183">
    <property type="entry name" value="Aldose_1/G6P_1-epimerase"/>
</dbReference>
<dbReference type="OrthoDB" id="9795355at2"/>
<keyword evidence="3" id="KW-0106">Calcium</keyword>
<dbReference type="EMBL" id="AP017313">
    <property type="protein sequence ID" value="BAU52772.1"/>
    <property type="molecule type" value="Genomic_DNA"/>
</dbReference>
<dbReference type="GO" id="GO:0005975">
    <property type="term" value="P:carbohydrate metabolic process"/>
    <property type="evidence" value="ECO:0007669"/>
    <property type="project" value="InterPro"/>
</dbReference>
<dbReference type="InterPro" id="IPR037481">
    <property type="entry name" value="LacX"/>
</dbReference>
<dbReference type="SUPFAM" id="SSF74650">
    <property type="entry name" value="Galactose mutarotase-like"/>
    <property type="match status" value="1"/>
</dbReference>
<accession>A0A125T2B7</accession>
<dbReference type="GO" id="GO:0016853">
    <property type="term" value="F:isomerase activity"/>
    <property type="evidence" value="ECO:0007669"/>
    <property type="project" value="InterPro"/>
</dbReference>
<dbReference type="InterPro" id="IPR014718">
    <property type="entry name" value="GH-type_carb-bd"/>
</dbReference>
<name>A0A125T2B7_9SPHI</name>